<comment type="catalytic activity">
    <reaction evidence="11">
        <text>N(6)-(pyridoxal phosphate)-L-lysyl-[4-amino-5-hydroxymethyl-2-methylpyrimidine phosphate synthase] + L-histidyl-[4-amino-5-hydroxymethyl-2-methylpyrimidine phosphate synthase] + 2 Fe(3+) + 4 H2O = L-lysyl-[4-amino-5-hydroxymethyl-2-methylpyrimidine phosphate synthase] + (2S)-2-amino-5-hydroxy-4-oxopentanoyl-[4-amino-5-hydroxymethyl-2-methylpyrimidine phosphate synthase] + 4-amino-2-methyl-5-(phosphooxymethyl)pyrimidine + 3-oxopropanoate + 2 Fe(2+) + 2 H(+)</text>
        <dbReference type="Rhea" id="RHEA:65756"/>
        <dbReference type="Rhea" id="RHEA-COMP:16892"/>
        <dbReference type="Rhea" id="RHEA-COMP:16893"/>
        <dbReference type="Rhea" id="RHEA-COMP:16894"/>
        <dbReference type="Rhea" id="RHEA-COMP:16895"/>
        <dbReference type="ChEBI" id="CHEBI:15377"/>
        <dbReference type="ChEBI" id="CHEBI:15378"/>
        <dbReference type="ChEBI" id="CHEBI:29033"/>
        <dbReference type="ChEBI" id="CHEBI:29034"/>
        <dbReference type="ChEBI" id="CHEBI:29969"/>
        <dbReference type="ChEBI" id="CHEBI:29979"/>
        <dbReference type="ChEBI" id="CHEBI:33190"/>
        <dbReference type="ChEBI" id="CHEBI:58354"/>
        <dbReference type="ChEBI" id="CHEBI:143915"/>
        <dbReference type="ChEBI" id="CHEBI:157692"/>
    </reaction>
    <physiologicalReaction direction="left-to-right" evidence="11">
        <dbReference type="Rhea" id="RHEA:65757"/>
    </physiologicalReaction>
</comment>
<name>A0A087EFH2_9BIFI</name>
<comment type="caution">
    <text evidence="14">The sequence shown here is derived from an EMBL/GenBank/DDBJ whole genome shotgun (WGS) entry which is preliminary data.</text>
</comment>
<evidence type="ECO:0000256" key="3">
    <source>
        <dbReference type="ARBA" id="ARBA00009406"/>
    </source>
</evidence>
<dbReference type="AlphaFoldDB" id="A0A087EFH2"/>
<comment type="similarity">
    <text evidence="3">Belongs to the NMT1/THI5 family.</text>
</comment>
<keyword evidence="6" id="KW-0479">Metal-binding</keyword>
<keyword evidence="8" id="KW-0784">Thiamine biosynthesis</keyword>
<protein>
    <recommendedName>
        <fullName evidence="10">Thiamine pyrimidine synthase</fullName>
    </recommendedName>
</protein>
<gene>
    <name evidence="14" type="ORF">BITS_1208</name>
</gene>
<keyword evidence="12" id="KW-0812">Transmembrane</keyword>
<reference evidence="14 15" key="1">
    <citation type="submission" date="2014-03" db="EMBL/GenBank/DDBJ databases">
        <title>Genomics of Bifidobacteria.</title>
        <authorList>
            <person name="Ventura M."/>
            <person name="Milani C."/>
            <person name="Lugli G.A."/>
        </authorList>
    </citation>
    <scope>NUCLEOTIDE SEQUENCE [LARGE SCALE GENOMIC DNA]</scope>
    <source>
        <strain evidence="14 15">JCM 13495</strain>
    </source>
</reference>
<dbReference type="SUPFAM" id="SSF53850">
    <property type="entry name" value="Periplasmic binding protein-like II"/>
    <property type="match status" value="1"/>
</dbReference>
<dbReference type="STRING" id="356829.BITS_1208"/>
<evidence type="ECO:0000256" key="11">
    <source>
        <dbReference type="ARBA" id="ARBA00048179"/>
    </source>
</evidence>
<evidence type="ECO:0000256" key="2">
    <source>
        <dbReference type="ARBA" id="ARBA00004948"/>
    </source>
</evidence>
<evidence type="ECO:0000256" key="5">
    <source>
        <dbReference type="ARBA" id="ARBA00022679"/>
    </source>
</evidence>
<evidence type="ECO:0000256" key="8">
    <source>
        <dbReference type="ARBA" id="ARBA00022977"/>
    </source>
</evidence>
<comment type="pathway">
    <text evidence="2">Cofactor biosynthesis; thiamine diphosphate biosynthesis.</text>
</comment>
<feature type="transmembrane region" description="Helical" evidence="12">
    <location>
        <begin position="56"/>
        <end position="79"/>
    </location>
</feature>
<dbReference type="Gene3D" id="3.40.190.10">
    <property type="entry name" value="Periplasmic binding protein-like II"/>
    <property type="match status" value="2"/>
</dbReference>
<evidence type="ECO:0000256" key="1">
    <source>
        <dbReference type="ARBA" id="ARBA00003469"/>
    </source>
</evidence>
<dbReference type="PANTHER" id="PTHR31528:SF1">
    <property type="entry name" value="4-AMINO-5-HYDROXYMETHYL-2-METHYLPYRIMIDINE PHOSPHATE SYNTHASE THI11-RELATED"/>
    <property type="match status" value="1"/>
</dbReference>
<evidence type="ECO:0000256" key="12">
    <source>
        <dbReference type="SAM" id="Phobius"/>
    </source>
</evidence>
<keyword evidence="7" id="KW-0663">Pyridoxal phosphate</keyword>
<dbReference type="Proteomes" id="UP000029080">
    <property type="component" value="Unassembled WGS sequence"/>
</dbReference>
<dbReference type="GO" id="GO:0046872">
    <property type="term" value="F:metal ion binding"/>
    <property type="evidence" value="ECO:0007669"/>
    <property type="project" value="UniProtKB-KW"/>
</dbReference>
<dbReference type="EMBL" id="JGZU01000007">
    <property type="protein sequence ID" value="KFJ06523.1"/>
    <property type="molecule type" value="Genomic_DNA"/>
</dbReference>
<sequence>MANRLLIGLSKATGGIEQRKPALWSRSADLPRIPERDDDTRTRDCLMLRDMKSKSLRICVAVLSALVALCMVTACGVTADQAGTTKTTFMLSWAPDTNHIGVYVAKEQGYFAKAGLDVDIVAVSQAGAEQAVNSGVADFALSNLTNVAQYSLKGANLREVLQVQRKPSAIWCSLASNTSITRPRDFDGKTFATFGASESDAVIKRMIQFDGGTGTFDKVTVGTSTFQTLSSGRADFGGFYATWEGVQADMYGPKLNCFTEPDYGVPGNADTIGIIANEKTITDNPQFVRSFVQAAQQGYRYAYEHPDEAAEMLVKAAPDANLDADFVKRSMHVIVEGQYWGSPQDIADGKLRLGARDTQQAQEYLDFLGQAHAYTDANGNTVDTVPQADQLSTDEFLS</sequence>
<keyword evidence="5" id="KW-0808">Transferase</keyword>
<dbReference type="Pfam" id="PF09084">
    <property type="entry name" value="NMT1"/>
    <property type="match status" value="1"/>
</dbReference>
<dbReference type="GO" id="GO:0016740">
    <property type="term" value="F:transferase activity"/>
    <property type="evidence" value="ECO:0007669"/>
    <property type="project" value="UniProtKB-KW"/>
</dbReference>
<evidence type="ECO:0000313" key="15">
    <source>
        <dbReference type="Proteomes" id="UP000029080"/>
    </source>
</evidence>
<comment type="subunit">
    <text evidence="4">Homodimer.</text>
</comment>
<evidence type="ECO:0000313" key="14">
    <source>
        <dbReference type="EMBL" id="KFJ06523.1"/>
    </source>
</evidence>
<organism evidence="14 15">
    <name type="scientific">Bifidobacterium tsurumiense</name>
    <dbReference type="NCBI Taxonomy" id="356829"/>
    <lineage>
        <taxon>Bacteria</taxon>
        <taxon>Bacillati</taxon>
        <taxon>Actinomycetota</taxon>
        <taxon>Actinomycetes</taxon>
        <taxon>Bifidobacteriales</taxon>
        <taxon>Bifidobacteriaceae</taxon>
        <taxon>Bifidobacterium</taxon>
    </lineage>
</organism>
<keyword evidence="12" id="KW-0472">Membrane</keyword>
<evidence type="ECO:0000256" key="4">
    <source>
        <dbReference type="ARBA" id="ARBA00011738"/>
    </source>
</evidence>
<proteinExistence type="inferred from homology"/>
<keyword evidence="9" id="KW-0408">Iron</keyword>
<accession>A0A087EFH2</accession>
<evidence type="ECO:0000256" key="6">
    <source>
        <dbReference type="ARBA" id="ARBA00022723"/>
    </source>
</evidence>
<keyword evidence="12" id="KW-1133">Transmembrane helix</keyword>
<keyword evidence="15" id="KW-1185">Reference proteome</keyword>
<dbReference type="GO" id="GO:0009228">
    <property type="term" value="P:thiamine biosynthetic process"/>
    <property type="evidence" value="ECO:0007669"/>
    <property type="project" value="UniProtKB-KW"/>
</dbReference>
<dbReference type="PANTHER" id="PTHR31528">
    <property type="entry name" value="4-AMINO-5-HYDROXYMETHYL-2-METHYLPYRIMIDINE PHOSPHATE SYNTHASE THI11-RELATED"/>
    <property type="match status" value="1"/>
</dbReference>
<dbReference type="eggNOG" id="COG0715">
    <property type="taxonomic scope" value="Bacteria"/>
</dbReference>
<evidence type="ECO:0000256" key="7">
    <source>
        <dbReference type="ARBA" id="ARBA00022898"/>
    </source>
</evidence>
<evidence type="ECO:0000256" key="9">
    <source>
        <dbReference type="ARBA" id="ARBA00023004"/>
    </source>
</evidence>
<evidence type="ECO:0000259" key="13">
    <source>
        <dbReference type="Pfam" id="PF09084"/>
    </source>
</evidence>
<dbReference type="InterPro" id="IPR015168">
    <property type="entry name" value="SsuA/THI5"/>
</dbReference>
<comment type="function">
    <text evidence="1">Responsible for the formation of the pyrimidine heterocycle in the thiamine biosynthesis pathway. Catalyzes the formation of hydroxymethylpyrimidine phosphate (HMP-P) from histidine and pyridoxal phosphate (PLP). The protein uses PLP and the active site histidine to form HMP-P, generating an inactive enzyme. The enzyme can only undergo a single turnover, which suggests it is a suicide enzyme.</text>
</comment>
<evidence type="ECO:0000256" key="10">
    <source>
        <dbReference type="ARBA" id="ARBA00033171"/>
    </source>
</evidence>
<dbReference type="InterPro" id="IPR027939">
    <property type="entry name" value="NMT1/THI5"/>
</dbReference>
<feature type="domain" description="SsuA/THI5-like" evidence="13">
    <location>
        <begin position="97"/>
        <end position="309"/>
    </location>
</feature>